<dbReference type="STRING" id="83560.NC80_02930"/>
<protein>
    <recommendedName>
        <fullName evidence="3">DUF2764 domain-containing protein</fullName>
    </recommendedName>
</protein>
<sequence length="266" mass="31913">MNQYYFLSSFLSPQQPESPPLYLFQEINDLLSLNFTEQDWKSYVVLLRFFDLENFAFFWSGKPVPFSFGTVTNNNVETLLRLQMWSDEWEFEDFFKDFLLRYKTSQERLANFSELVRSFLDHYQSYPSEFLRTYFRFKQDLRIILAGFRARVMQKDVSFVLRDEDSSNPVVLHVLMQKDSPNYELPDEFFELKDVLGDYGRLPHMLNQTLSLYEFHKVEEMSRDKYFNADAILSRVTTYLMAIRNSYVSVQKGKELINLMEKGIKW</sequence>
<gene>
    <name evidence="1" type="ORF">BD36_03120</name>
</gene>
<evidence type="ECO:0000313" key="1">
    <source>
        <dbReference type="EMBL" id="AJR10656.1"/>
    </source>
</evidence>
<dbReference type="AlphaFoldDB" id="A0A069ZS65"/>
<evidence type="ECO:0008006" key="3">
    <source>
        <dbReference type="Google" id="ProtNLM"/>
    </source>
</evidence>
<dbReference type="GeneID" id="1245942"/>
<dbReference type="InterPro" id="IPR024492">
    <property type="entry name" value="DUF2764"/>
</dbReference>
<organism evidence="1 2">
    <name type="scientific">Chlamydia muridarum</name>
    <dbReference type="NCBI Taxonomy" id="83560"/>
    <lineage>
        <taxon>Bacteria</taxon>
        <taxon>Pseudomonadati</taxon>
        <taxon>Chlamydiota</taxon>
        <taxon>Chlamydiia</taxon>
        <taxon>Chlamydiales</taxon>
        <taxon>Chlamydiaceae</taxon>
        <taxon>Chlamydia/Chlamydophila group</taxon>
        <taxon>Chlamydia</taxon>
    </lineage>
</organism>
<evidence type="ECO:0000313" key="2">
    <source>
        <dbReference type="Proteomes" id="UP000260363"/>
    </source>
</evidence>
<dbReference type="Proteomes" id="UP000260363">
    <property type="component" value="Chromosome"/>
</dbReference>
<reference evidence="1 2" key="1">
    <citation type="submission" date="2014-02" db="EMBL/GenBank/DDBJ databases">
        <authorList>
            <person name="Chen C."/>
            <person name="Conrad T.A."/>
            <person name="Zhou Z."/>
            <person name="Lai Z."/>
            <person name="Zhong G."/>
        </authorList>
    </citation>
    <scope>NUCLEOTIDE SEQUENCE [LARGE SCALE GENOMIC DNA]</scope>
    <source>
        <strain evidence="1 2">Nigg3-28</strain>
    </source>
</reference>
<dbReference type="OMA" id="YMFAIRN"/>
<dbReference type="RefSeq" id="WP_010230901.1">
    <property type="nucleotide sequence ID" value="NZ_CP007217.1"/>
</dbReference>
<dbReference type="KEGG" id="cmx:DNC_02950"/>
<dbReference type="EMBL" id="CP007217">
    <property type="protein sequence ID" value="AJR10656.1"/>
    <property type="molecule type" value="Genomic_DNA"/>
</dbReference>
<dbReference type="KEGG" id="cmg:NC81_02945"/>
<name>A0A069ZS65_CHLMR</name>
<dbReference type="PATRIC" id="fig|243161.6.peg.621"/>
<dbReference type="KEGG" id="cmm:NC80_02930"/>
<proteinExistence type="predicted"/>
<dbReference type="Pfam" id="PF10962">
    <property type="entry name" value="DUF2764"/>
    <property type="match status" value="1"/>
</dbReference>
<accession>A0A069ZS65</accession>